<reference evidence="1 2" key="1">
    <citation type="submission" date="2023-10" db="EMBL/GenBank/DDBJ databases">
        <title>Glaciecola aquimarina strain GGW-M5 nov., isolated from a coastal seawater.</title>
        <authorList>
            <person name="Bayburt H."/>
            <person name="Kim J.M."/>
            <person name="Choi B.J."/>
            <person name="Jeon C.O."/>
        </authorList>
    </citation>
    <scope>NUCLEOTIDE SEQUENCE [LARGE SCALE GENOMIC DNA]</scope>
    <source>
        <strain evidence="1 2">KCTC 32108</strain>
    </source>
</reference>
<accession>A0ABU3SVF3</accession>
<gene>
    <name evidence="1" type="ORF">RS130_08555</name>
</gene>
<sequence length="356" mass="41179">MMWRVAKSLTFIVVAFWPLCSMFISLSSLSGNNLPIPQSSHSTVPTLNLAQALKLWEKGKFQDSLNLLTQIENPKAEVRFYRRYFEQFLQPKPSTIASPVSFAFDSKQCAQQILFVTGSVYSLAQAEVFKSKFVNDQRLKSLSICIQPTIWFDPEKVRCKENLSQNGRLACNMPQLAKSLKMQSFTHLVIFADKGKANVHNGIMFLDKQDTYDVFVHELAHFSGFVDEYPLRGELANQICNGVNAPNVVFRKVRGNNVDKDWQRSTELGQNIHFSKARTCDNHAVQAYKMDKNMTFMEYHDVGYIPKLYLLAWQQQLRKQQNSPSAHVNFAQYYESQNNQQESQYWRTKYQAYLKM</sequence>
<evidence type="ECO:0000313" key="2">
    <source>
        <dbReference type="Proteomes" id="UP001247805"/>
    </source>
</evidence>
<proteinExistence type="predicted"/>
<dbReference type="Proteomes" id="UP001247805">
    <property type="component" value="Unassembled WGS sequence"/>
</dbReference>
<evidence type="ECO:0000313" key="1">
    <source>
        <dbReference type="EMBL" id="MDU0353975.1"/>
    </source>
</evidence>
<protein>
    <submittedName>
        <fullName evidence="1">Uncharacterized protein</fullName>
    </submittedName>
</protein>
<keyword evidence="2" id="KW-1185">Reference proteome</keyword>
<name>A0ABU3SVF3_9ALTE</name>
<organism evidence="1 2">
    <name type="scientific">Paraglaciecola aquimarina</name>
    <dbReference type="NCBI Taxonomy" id="1235557"/>
    <lineage>
        <taxon>Bacteria</taxon>
        <taxon>Pseudomonadati</taxon>
        <taxon>Pseudomonadota</taxon>
        <taxon>Gammaproteobacteria</taxon>
        <taxon>Alteromonadales</taxon>
        <taxon>Alteromonadaceae</taxon>
        <taxon>Paraglaciecola</taxon>
    </lineage>
</organism>
<dbReference type="EMBL" id="JAWDIO010000002">
    <property type="protein sequence ID" value="MDU0353975.1"/>
    <property type="molecule type" value="Genomic_DNA"/>
</dbReference>
<dbReference type="RefSeq" id="WP_316025609.1">
    <property type="nucleotide sequence ID" value="NZ_JAWDIO010000002.1"/>
</dbReference>
<comment type="caution">
    <text evidence="1">The sequence shown here is derived from an EMBL/GenBank/DDBJ whole genome shotgun (WGS) entry which is preliminary data.</text>
</comment>